<evidence type="ECO:0000259" key="7">
    <source>
        <dbReference type="SMART" id="SM00843"/>
    </source>
</evidence>
<dbReference type="EMBL" id="MJLZ01000008">
    <property type="protein sequence ID" value="RLM26521.1"/>
    <property type="molecule type" value="Genomic_DNA"/>
</dbReference>
<evidence type="ECO:0000313" key="9">
    <source>
        <dbReference type="Proteomes" id="UP000285648"/>
    </source>
</evidence>
<evidence type="ECO:0000313" key="8">
    <source>
        <dbReference type="EMBL" id="RLM26521.1"/>
    </source>
</evidence>
<dbReference type="PANTHER" id="PTHR38103:SF1">
    <property type="entry name" value="RECOMBINATION-ASSOCIATED PROTEIN RDGC"/>
    <property type="match status" value="1"/>
</dbReference>
<keyword evidence="5 6" id="KW-0233">DNA recombination</keyword>
<keyword evidence="9" id="KW-1185">Reference proteome</keyword>
<proteinExistence type="inferred from homology"/>
<comment type="similarity">
    <text evidence="2 6">Belongs to the RdgC family.</text>
</comment>
<dbReference type="GO" id="GO:0006310">
    <property type="term" value="P:DNA recombination"/>
    <property type="evidence" value="ECO:0007669"/>
    <property type="project" value="UniProtKB-UniRule"/>
</dbReference>
<feature type="domain" description="FtsK gamma" evidence="7">
    <location>
        <begin position="315"/>
        <end position="380"/>
    </location>
</feature>
<evidence type="ECO:0000256" key="2">
    <source>
        <dbReference type="ARBA" id="ARBA00008657"/>
    </source>
</evidence>
<gene>
    <name evidence="6" type="primary">rdgC</name>
    <name evidence="8" type="ORF">BIY29_05545</name>
</gene>
<keyword evidence="4 6" id="KW-0963">Cytoplasm</keyword>
<organism evidence="8 9">
    <name type="scientific">Brenneria alni</name>
    <dbReference type="NCBI Taxonomy" id="71656"/>
    <lineage>
        <taxon>Bacteria</taxon>
        <taxon>Pseudomonadati</taxon>
        <taxon>Pseudomonadota</taxon>
        <taxon>Gammaproteobacteria</taxon>
        <taxon>Enterobacterales</taxon>
        <taxon>Pectobacteriaceae</taxon>
        <taxon>Brenneria</taxon>
    </lineage>
</organism>
<dbReference type="NCBIfam" id="NF001462">
    <property type="entry name" value="PRK00321.1-3"/>
    <property type="match status" value="1"/>
</dbReference>
<dbReference type="InterPro" id="IPR007476">
    <property type="entry name" value="RdgC"/>
</dbReference>
<protein>
    <recommendedName>
        <fullName evidence="3 6">Recombination-associated protein RdgC</fullName>
    </recommendedName>
</protein>
<dbReference type="AlphaFoldDB" id="A0A421DR17"/>
<evidence type="ECO:0000256" key="5">
    <source>
        <dbReference type="ARBA" id="ARBA00023172"/>
    </source>
</evidence>
<dbReference type="PANTHER" id="PTHR38103">
    <property type="entry name" value="RECOMBINATION-ASSOCIATED PROTEIN RDGC"/>
    <property type="match status" value="1"/>
</dbReference>
<accession>A0A421DR17</accession>
<dbReference type="SUPFAM" id="SSF46785">
    <property type="entry name" value="Winged helix' DNA-binding domain"/>
    <property type="match status" value="1"/>
</dbReference>
<evidence type="ECO:0000256" key="3">
    <source>
        <dbReference type="ARBA" id="ARBA00022296"/>
    </source>
</evidence>
<comment type="caution">
    <text evidence="8">The sequence shown here is derived from an EMBL/GenBank/DDBJ whole genome shotgun (WGS) entry which is preliminary data.</text>
</comment>
<dbReference type="NCBIfam" id="NF001464">
    <property type="entry name" value="PRK00321.1-5"/>
    <property type="match status" value="1"/>
</dbReference>
<dbReference type="InterPro" id="IPR018541">
    <property type="entry name" value="Ftsk_gamma"/>
</dbReference>
<dbReference type="Pfam" id="PF09397">
    <property type="entry name" value="FtsK_gamma"/>
    <property type="match status" value="1"/>
</dbReference>
<comment type="subcellular location">
    <subcellularLocation>
        <location evidence="1 6">Cytoplasm</location>
        <location evidence="1 6">Nucleoid</location>
    </subcellularLocation>
</comment>
<dbReference type="Pfam" id="PF04381">
    <property type="entry name" value="RdgC"/>
    <property type="match status" value="1"/>
</dbReference>
<name>A0A421DR17_9GAMM</name>
<dbReference type="Gene3D" id="1.10.10.10">
    <property type="entry name" value="Winged helix-like DNA-binding domain superfamily/Winged helix DNA-binding domain"/>
    <property type="match status" value="1"/>
</dbReference>
<dbReference type="HAMAP" id="MF_00194">
    <property type="entry name" value="RdgC"/>
    <property type="match status" value="1"/>
</dbReference>
<comment type="function">
    <text evidence="6">May be involved in recombination.</text>
</comment>
<reference evidence="8 9" key="1">
    <citation type="submission" date="2016-09" db="EMBL/GenBank/DDBJ databases">
        <authorList>
            <person name="Doonan J."/>
            <person name="Pachebat J.A."/>
            <person name="Golyshin P.N."/>
            <person name="Denman S."/>
            <person name="Mcdonald J.E."/>
        </authorList>
    </citation>
    <scope>NUCLEOTIDE SEQUENCE [LARGE SCALE GENOMIC DNA]</scope>
    <source>
        <strain evidence="8 9">NCPPB 3934</strain>
    </source>
</reference>
<dbReference type="GO" id="GO:0005737">
    <property type="term" value="C:cytoplasm"/>
    <property type="evidence" value="ECO:0007669"/>
    <property type="project" value="UniProtKB-UniRule"/>
</dbReference>
<dbReference type="GO" id="GO:0043590">
    <property type="term" value="C:bacterial nucleoid"/>
    <property type="evidence" value="ECO:0007669"/>
    <property type="project" value="TreeGrafter"/>
</dbReference>
<dbReference type="GO" id="GO:0000018">
    <property type="term" value="P:regulation of DNA recombination"/>
    <property type="evidence" value="ECO:0007669"/>
    <property type="project" value="TreeGrafter"/>
</dbReference>
<dbReference type="InterPro" id="IPR036390">
    <property type="entry name" value="WH_DNA-bd_sf"/>
</dbReference>
<dbReference type="InterPro" id="IPR036388">
    <property type="entry name" value="WH-like_DNA-bd_sf"/>
</dbReference>
<evidence type="ECO:0000256" key="6">
    <source>
        <dbReference type="HAMAP-Rule" id="MF_00194"/>
    </source>
</evidence>
<dbReference type="SMART" id="SM00843">
    <property type="entry name" value="Ftsk_gamma"/>
    <property type="match status" value="1"/>
</dbReference>
<dbReference type="GO" id="GO:0003690">
    <property type="term" value="F:double-stranded DNA binding"/>
    <property type="evidence" value="ECO:0007669"/>
    <property type="project" value="TreeGrafter"/>
</dbReference>
<sequence>MSITFKNALIYRLSRELDWVDLEQKLTAFAFTPCGSHDRAKTGWVSPIDPLLDVLAYQANRQILLTLQREEKILPTPVIAREMAAKVEKLEAEQRRRMKKTEKDALKDEVIQTLLPRAFSKYHTTNVWINSGAGLIVVDAASGKKAEDALALLRKSLGSLPVVPLTLDTPIELTLTEWVRNGAAPVGFALQDEAELKGVLEEGGVLRSKHQDLTADEITNHIRAGKLVTKLELEWRERISFVLGDDGSLKKLKFSDVLREQNDDIDREDEVARFDADFVLLTGELAALLRELVVALGGESKRSDAMTVITADSDDLDKDPLYADVVKFLAGKTEASISQLQRHFRIGYNRAARLIEALESEGVISAPEQDGIRKVLAGEGVE</sequence>
<dbReference type="Proteomes" id="UP000285648">
    <property type="component" value="Unassembled WGS sequence"/>
</dbReference>
<evidence type="ECO:0000256" key="1">
    <source>
        <dbReference type="ARBA" id="ARBA00004453"/>
    </source>
</evidence>
<dbReference type="OrthoDB" id="5290530at2"/>
<evidence type="ECO:0000256" key="4">
    <source>
        <dbReference type="ARBA" id="ARBA00022490"/>
    </source>
</evidence>